<dbReference type="EMBL" id="CAJNOU010001903">
    <property type="protein sequence ID" value="CAF1267221.1"/>
    <property type="molecule type" value="Genomic_DNA"/>
</dbReference>
<sequence length="449" mass="51301">MQQLIYICSRKSPLCRVIDVNYKLLSVEENLLFNNVNNLIFKRYITTKNNSPKKINKVNVRTNLYKSSTVQQQIHTSNDLKGQQPSETIKHSTTITNNENIWSTRPSYDIHISSLRDNTSTTFISPFMKDDPFKTCTSQSDITPVQLAEAAVVSAFEQSTPNNIPLTSSSSTTTTETVFVPKIFSTNIYSDSFSIAVGFHSLIPLSLQNNKIKYETINHPKEDLFYIKDKSNTSDSNEILIQHKIEIRNHILHESLNYVHEKGWTMAAIHAGMKKCNQAKTAEGLFYNGYDLVEYFMRDSNAKMTAYMNELANKEHIEGIRLLIEGLKYRLNLVIPYADIWEQALSQKGLPPNTQRAWKSLLDLANQAWLGIDDISTDIKWYTKRISIATIYRSAEIYMLKDQSPNKIETMKFLERHLDDFETMSTTRNSVSQSLSDTAQVASGLFTVI</sequence>
<keyword evidence="7 8" id="KW-0496">Mitochondrion</keyword>
<protein>
    <recommendedName>
        <fullName evidence="8">Ubiquinone biosynthesis protein</fullName>
    </recommendedName>
</protein>
<comment type="function">
    <text evidence="8">Membrane-associated protein that warps the membrane surface to access and bind aromatic isoprenes with high specificity, including ubiquinone (CoQ) isoprene intermediates and presents them directly to Coq7, therefore facilitating the Coq7-mediated hydroxylase step. Participates in the biosynthesis of coenzyme Q, also named ubiquinone, an essential lipid-soluble electron transporter for aerobic cellular respiration.</text>
</comment>
<feature type="domain" description="COQ9 C-terminal" evidence="9">
    <location>
        <begin position="356"/>
        <end position="424"/>
    </location>
</feature>
<dbReference type="PANTHER" id="PTHR21427:SF19">
    <property type="entry name" value="UBIQUINONE BIOSYNTHESIS PROTEIN COQ9, MITOCHONDRIAL"/>
    <property type="match status" value="1"/>
</dbReference>
<proteinExistence type="inferred from homology"/>
<gene>
    <name evidence="10" type="ORF">SEV965_LOCUS24558</name>
</gene>
<evidence type="ECO:0000256" key="6">
    <source>
        <dbReference type="ARBA" id="ARBA00023121"/>
    </source>
</evidence>
<dbReference type="GO" id="GO:0008289">
    <property type="term" value="F:lipid binding"/>
    <property type="evidence" value="ECO:0007669"/>
    <property type="project" value="UniProtKB-UniRule"/>
</dbReference>
<dbReference type="AlphaFoldDB" id="A0A815B8D4"/>
<evidence type="ECO:0000256" key="3">
    <source>
        <dbReference type="ARBA" id="ARBA00010766"/>
    </source>
</evidence>
<reference evidence="10" key="1">
    <citation type="submission" date="2021-02" db="EMBL/GenBank/DDBJ databases">
        <authorList>
            <person name="Nowell W R."/>
        </authorList>
    </citation>
    <scope>NUCLEOTIDE SEQUENCE</scope>
</reference>
<organism evidence="10 11">
    <name type="scientific">Rotaria sordida</name>
    <dbReference type="NCBI Taxonomy" id="392033"/>
    <lineage>
        <taxon>Eukaryota</taxon>
        <taxon>Metazoa</taxon>
        <taxon>Spiralia</taxon>
        <taxon>Gnathifera</taxon>
        <taxon>Rotifera</taxon>
        <taxon>Eurotatoria</taxon>
        <taxon>Bdelloidea</taxon>
        <taxon>Philodinida</taxon>
        <taxon>Philodinidae</taxon>
        <taxon>Rotaria</taxon>
    </lineage>
</organism>
<evidence type="ECO:0000256" key="8">
    <source>
        <dbReference type="RuleBase" id="RU366063"/>
    </source>
</evidence>
<evidence type="ECO:0000256" key="7">
    <source>
        <dbReference type="ARBA" id="ARBA00023128"/>
    </source>
</evidence>
<dbReference type="Proteomes" id="UP000663889">
    <property type="component" value="Unassembled WGS sequence"/>
</dbReference>
<accession>A0A815B8D4</accession>
<evidence type="ECO:0000259" key="9">
    <source>
        <dbReference type="Pfam" id="PF08511"/>
    </source>
</evidence>
<keyword evidence="5" id="KW-0809">Transit peptide</keyword>
<dbReference type="PANTHER" id="PTHR21427">
    <property type="entry name" value="UBIQUINONE BIOSYNTHESIS PROTEIN COQ9, MITOCHONDRIAL"/>
    <property type="match status" value="1"/>
</dbReference>
<evidence type="ECO:0000313" key="10">
    <source>
        <dbReference type="EMBL" id="CAF1267221.1"/>
    </source>
</evidence>
<comment type="similarity">
    <text evidence="3 8">Belongs to the COQ9 family.</text>
</comment>
<dbReference type="GO" id="GO:0005743">
    <property type="term" value="C:mitochondrial inner membrane"/>
    <property type="evidence" value="ECO:0007669"/>
    <property type="project" value="TreeGrafter"/>
</dbReference>
<evidence type="ECO:0000256" key="1">
    <source>
        <dbReference type="ARBA" id="ARBA00004173"/>
    </source>
</evidence>
<name>A0A815B8D4_9BILA</name>
<dbReference type="GO" id="GO:0006744">
    <property type="term" value="P:ubiquinone biosynthetic process"/>
    <property type="evidence" value="ECO:0007669"/>
    <property type="project" value="UniProtKB-UniRule"/>
</dbReference>
<comment type="pathway">
    <text evidence="2 8">Cofactor biosynthesis; ubiquinone biosynthesis.</text>
</comment>
<evidence type="ECO:0000313" key="11">
    <source>
        <dbReference type="Proteomes" id="UP000663889"/>
    </source>
</evidence>
<dbReference type="UniPathway" id="UPA00232"/>
<dbReference type="NCBIfam" id="TIGR02396">
    <property type="entry name" value="diverge_rpsU"/>
    <property type="match status" value="1"/>
</dbReference>
<comment type="caution">
    <text evidence="10">The sequence shown here is derived from an EMBL/GenBank/DDBJ whole genome shotgun (WGS) entry which is preliminary data.</text>
</comment>
<evidence type="ECO:0000256" key="4">
    <source>
        <dbReference type="ARBA" id="ARBA00022688"/>
    </source>
</evidence>
<dbReference type="InterPro" id="IPR013718">
    <property type="entry name" value="COQ9_C"/>
</dbReference>
<dbReference type="Pfam" id="PF08511">
    <property type="entry name" value="COQ9"/>
    <property type="match status" value="1"/>
</dbReference>
<evidence type="ECO:0000256" key="5">
    <source>
        <dbReference type="ARBA" id="ARBA00022946"/>
    </source>
</evidence>
<dbReference type="InterPro" id="IPR012762">
    <property type="entry name" value="Ubiq_biosynth_COQ9"/>
</dbReference>
<dbReference type="Gene3D" id="1.10.357.10">
    <property type="entry name" value="Tetracycline Repressor, domain 2"/>
    <property type="match status" value="1"/>
</dbReference>
<comment type="subcellular location">
    <subcellularLocation>
        <location evidence="1 8">Mitochondrion</location>
    </subcellularLocation>
</comment>
<evidence type="ECO:0000256" key="2">
    <source>
        <dbReference type="ARBA" id="ARBA00004749"/>
    </source>
</evidence>
<keyword evidence="4 8" id="KW-0831">Ubiquinone biosynthesis</keyword>
<keyword evidence="6 8" id="KW-0446">Lipid-binding</keyword>